<name>A0AAC9I3S8_9FLAO</name>
<sequence>MKKVIILCCLLALMGCKTKQVHSKSTEKSVPAAEITKEEVPQEKKAYELGKRILMTCNNSKFTPFTRSEATDKVIANSTIENINKICAKYNLKYGLFKDLEFVEKIHIKDNNSNVYRFKALFEYEKANKELRVTMDADNKASAISTKDWKDEFE</sequence>
<keyword evidence="2" id="KW-1185">Reference proteome</keyword>
<evidence type="ECO:0000313" key="2">
    <source>
        <dbReference type="Proteomes" id="UP000175968"/>
    </source>
</evidence>
<dbReference type="EMBL" id="CP017479">
    <property type="protein sequence ID" value="AOW09799.1"/>
    <property type="molecule type" value="Genomic_DNA"/>
</dbReference>
<dbReference type="RefSeq" id="WP_035640179.1">
    <property type="nucleotide sequence ID" value="NZ_CP017479.1"/>
</dbReference>
<dbReference type="KEGG" id="fgl:EM308_09935"/>
<dbReference type="AlphaFoldDB" id="A0AAC9I3S8"/>
<evidence type="ECO:0008006" key="3">
    <source>
        <dbReference type="Google" id="ProtNLM"/>
    </source>
</evidence>
<reference evidence="1 2" key="1">
    <citation type="submission" date="2016-10" db="EMBL/GenBank/DDBJ databases">
        <title>Flavobacterium gilvum sp. nov., isolated from stream water.</title>
        <authorList>
            <person name="Shin S.-K."/>
            <person name="Cho Y.-J."/>
            <person name="Yi H."/>
        </authorList>
    </citation>
    <scope>NUCLEOTIDE SEQUENCE [LARGE SCALE GENOMIC DNA]</scope>
    <source>
        <strain evidence="1 2">EM1308</strain>
    </source>
</reference>
<accession>A0AAC9I3S8</accession>
<evidence type="ECO:0000313" key="1">
    <source>
        <dbReference type="EMBL" id="AOW09799.1"/>
    </source>
</evidence>
<dbReference type="PROSITE" id="PS51257">
    <property type="entry name" value="PROKAR_LIPOPROTEIN"/>
    <property type="match status" value="1"/>
</dbReference>
<gene>
    <name evidence="1" type="ORF">EM308_09935</name>
</gene>
<protein>
    <recommendedName>
        <fullName evidence="3">Lipoprotein</fullName>
    </recommendedName>
</protein>
<organism evidence="1 2">
    <name type="scientific">Flavobacterium gilvum</name>
    <dbReference type="NCBI Taxonomy" id="1492737"/>
    <lineage>
        <taxon>Bacteria</taxon>
        <taxon>Pseudomonadati</taxon>
        <taxon>Bacteroidota</taxon>
        <taxon>Flavobacteriia</taxon>
        <taxon>Flavobacteriales</taxon>
        <taxon>Flavobacteriaceae</taxon>
        <taxon>Flavobacterium</taxon>
    </lineage>
</organism>
<dbReference type="Proteomes" id="UP000175968">
    <property type="component" value="Chromosome"/>
</dbReference>
<proteinExistence type="predicted"/>